<feature type="transmembrane region" description="Helical" evidence="10">
    <location>
        <begin position="32"/>
        <end position="51"/>
    </location>
</feature>
<reference evidence="11 12" key="1">
    <citation type="submission" date="2018-07" db="EMBL/GenBank/DDBJ databases">
        <title>Genomic Encyclopedia of Type Strains, Phase III (KMG-III): the genomes of soil and plant-associated and newly described type strains.</title>
        <authorList>
            <person name="Whitman W."/>
        </authorList>
    </citation>
    <scope>NUCLEOTIDE SEQUENCE [LARGE SCALE GENOMIC DNA]</scope>
    <source>
        <strain evidence="11 12">CECT 8488</strain>
    </source>
</reference>
<dbReference type="InterPro" id="IPR050222">
    <property type="entry name" value="MATE_MdtK"/>
</dbReference>
<gene>
    <name evidence="11" type="ORF">DFP90_1011145</name>
</gene>
<evidence type="ECO:0000256" key="7">
    <source>
        <dbReference type="ARBA" id="ARBA00023065"/>
    </source>
</evidence>
<keyword evidence="2" id="KW-0813">Transport</keyword>
<keyword evidence="6 10" id="KW-1133">Transmembrane helix</keyword>
<feature type="transmembrane region" description="Helical" evidence="10">
    <location>
        <begin position="358"/>
        <end position="382"/>
    </location>
</feature>
<sequence length="473" mass="49349">MAEKKTDGTPGGVFVSGSTMGHVIRMTGTGSIGMLAIFAVDFIDMFFLSLLGEAELAAAIGFAGSILFFTMSVSIGLAIGVSVMVSRMLGAGDSAKAGQYTVSGLVLGVLLLVLLAIVTWLLVPVLLEMLGASGRTADYARRYLNILIPSMPLMVAAMMGGALLRSSGLPKFAMYSTLLGALANAVLDPLLIFTAGLGIEGAALASAIARFVMFAVAIVAVWRATDLMRAWNPAGFFGDMRDIARIAGPAVLTNVATPIGNIYVMAAAADFGDSAVAGMSIVGRIIPFAFAATFALSGSIGPIVGQNIGAERIDRVRSTLKDSLIFIAGYVAVVWLILALLADLAVTFFSATGVSADVVRLFCLGIAGSFFFNGAQFVANAAFNNLGRPMLSTLFNFAKATIGTIPFVYAGGLIWGPQGILVGQALGGSLVAMVAIFMMFGVVRRLEREGIGALKPAKRVWRIPFWPQSSPRV</sequence>
<accession>A0A3D9HXW2</accession>
<evidence type="ECO:0000256" key="4">
    <source>
        <dbReference type="ARBA" id="ARBA00022475"/>
    </source>
</evidence>
<feature type="transmembrane region" description="Helical" evidence="10">
    <location>
        <begin position="243"/>
        <end position="265"/>
    </location>
</feature>
<dbReference type="GO" id="GO:0042910">
    <property type="term" value="F:xenobiotic transmembrane transporter activity"/>
    <property type="evidence" value="ECO:0007669"/>
    <property type="project" value="InterPro"/>
</dbReference>
<dbReference type="PANTHER" id="PTHR43298">
    <property type="entry name" value="MULTIDRUG RESISTANCE PROTEIN NORM-RELATED"/>
    <property type="match status" value="1"/>
</dbReference>
<comment type="caution">
    <text evidence="11">The sequence shown here is derived from an EMBL/GenBank/DDBJ whole genome shotgun (WGS) entry which is preliminary data.</text>
</comment>
<keyword evidence="3" id="KW-0050">Antiport</keyword>
<dbReference type="GO" id="GO:0005886">
    <property type="term" value="C:plasma membrane"/>
    <property type="evidence" value="ECO:0007669"/>
    <property type="project" value="UniProtKB-SubCell"/>
</dbReference>
<keyword evidence="4" id="KW-1003">Cell membrane</keyword>
<dbReference type="PIRSF" id="PIRSF006603">
    <property type="entry name" value="DinF"/>
    <property type="match status" value="1"/>
</dbReference>
<feature type="transmembrane region" description="Helical" evidence="10">
    <location>
        <begin position="176"/>
        <end position="197"/>
    </location>
</feature>
<evidence type="ECO:0000256" key="10">
    <source>
        <dbReference type="SAM" id="Phobius"/>
    </source>
</evidence>
<dbReference type="OrthoDB" id="9806302at2"/>
<dbReference type="GO" id="GO:0015297">
    <property type="term" value="F:antiporter activity"/>
    <property type="evidence" value="ECO:0007669"/>
    <property type="project" value="UniProtKB-KW"/>
</dbReference>
<dbReference type="PANTHER" id="PTHR43298:SF2">
    <property type="entry name" value="FMN_FAD EXPORTER YEEO-RELATED"/>
    <property type="match status" value="1"/>
</dbReference>
<feature type="transmembrane region" description="Helical" evidence="10">
    <location>
        <begin position="421"/>
        <end position="443"/>
    </location>
</feature>
<feature type="transmembrane region" description="Helical" evidence="10">
    <location>
        <begin position="394"/>
        <end position="415"/>
    </location>
</feature>
<dbReference type="GO" id="GO:0006811">
    <property type="term" value="P:monoatomic ion transport"/>
    <property type="evidence" value="ECO:0007669"/>
    <property type="project" value="UniProtKB-KW"/>
</dbReference>
<keyword evidence="12" id="KW-1185">Reference proteome</keyword>
<evidence type="ECO:0000256" key="2">
    <source>
        <dbReference type="ARBA" id="ARBA00022448"/>
    </source>
</evidence>
<organism evidence="11 12">
    <name type="scientific">Aestuariispira insulae</name>
    <dbReference type="NCBI Taxonomy" id="1461337"/>
    <lineage>
        <taxon>Bacteria</taxon>
        <taxon>Pseudomonadati</taxon>
        <taxon>Pseudomonadota</taxon>
        <taxon>Alphaproteobacteria</taxon>
        <taxon>Rhodospirillales</taxon>
        <taxon>Kiloniellaceae</taxon>
        <taxon>Aestuariispira</taxon>
    </lineage>
</organism>
<feature type="transmembrane region" description="Helical" evidence="10">
    <location>
        <begin position="57"/>
        <end position="85"/>
    </location>
</feature>
<keyword evidence="8 10" id="KW-0472">Membrane</keyword>
<evidence type="ECO:0000256" key="3">
    <source>
        <dbReference type="ARBA" id="ARBA00022449"/>
    </source>
</evidence>
<dbReference type="RefSeq" id="WP_115935406.1">
    <property type="nucleotide sequence ID" value="NZ_QRDW01000001.1"/>
</dbReference>
<name>A0A3D9HXW2_9PROT</name>
<dbReference type="InterPro" id="IPR002528">
    <property type="entry name" value="MATE_fam"/>
</dbReference>
<evidence type="ECO:0000256" key="9">
    <source>
        <dbReference type="ARBA" id="ARBA00031636"/>
    </source>
</evidence>
<feature type="transmembrane region" description="Helical" evidence="10">
    <location>
        <begin position="285"/>
        <end position="304"/>
    </location>
</feature>
<keyword evidence="5 10" id="KW-0812">Transmembrane</keyword>
<evidence type="ECO:0000256" key="5">
    <source>
        <dbReference type="ARBA" id="ARBA00022692"/>
    </source>
</evidence>
<feature type="transmembrane region" description="Helical" evidence="10">
    <location>
        <begin position="324"/>
        <end position="346"/>
    </location>
</feature>
<evidence type="ECO:0000256" key="8">
    <source>
        <dbReference type="ARBA" id="ARBA00023136"/>
    </source>
</evidence>
<dbReference type="AlphaFoldDB" id="A0A3D9HXW2"/>
<dbReference type="Proteomes" id="UP000256845">
    <property type="component" value="Unassembled WGS sequence"/>
</dbReference>
<evidence type="ECO:0000256" key="6">
    <source>
        <dbReference type="ARBA" id="ARBA00022989"/>
    </source>
</evidence>
<feature type="transmembrane region" description="Helical" evidence="10">
    <location>
        <begin position="143"/>
        <end position="164"/>
    </location>
</feature>
<dbReference type="InterPro" id="IPR048279">
    <property type="entry name" value="MdtK-like"/>
</dbReference>
<comment type="subcellular location">
    <subcellularLocation>
        <location evidence="1">Cell inner membrane</location>
        <topology evidence="1">Multi-pass membrane protein</topology>
    </subcellularLocation>
</comment>
<evidence type="ECO:0000313" key="11">
    <source>
        <dbReference type="EMBL" id="RED54342.1"/>
    </source>
</evidence>
<dbReference type="Pfam" id="PF01554">
    <property type="entry name" value="MatE"/>
    <property type="match status" value="2"/>
</dbReference>
<dbReference type="NCBIfam" id="TIGR00797">
    <property type="entry name" value="matE"/>
    <property type="match status" value="1"/>
</dbReference>
<feature type="transmembrane region" description="Helical" evidence="10">
    <location>
        <begin position="203"/>
        <end position="222"/>
    </location>
</feature>
<protein>
    <recommendedName>
        <fullName evidence="9">Multidrug-efflux transporter</fullName>
    </recommendedName>
</protein>
<evidence type="ECO:0000313" key="12">
    <source>
        <dbReference type="Proteomes" id="UP000256845"/>
    </source>
</evidence>
<evidence type="ECO:0000256" key="1">
    <source>
        <dbReference type="ARBA" id="ARBA00004429"/>
    </source>
</evidence>
<dbReference type="EMBL" id="QRDW01000001">
    <property type="protein sequence ID" value="RED54342.1"/>
    <property type="molecule type" value="Genomic_DNA"/>
</dbReference>
<proteinExistence type="predicted"/>
<feature type="transmembrane region" description="Helical" evidence="10">
    <location>
        <begin position="97"/>
        <end position="123"/>
    </location>
</feature>
<keyword evidence="7" id="KW-0406">Ion transport</keyword>